<dbReference type="EMBL" id="CAJZBQ010000017">
    <property type="protein sequence ID" value="CAG9317074.1"/>
    <property type="molecule type" value="Genomic_DNA"/>
</dbReference>
<dbReference type="AlphaFoldDB" id="A0AAU9ISP7"/>
<dbReference type="Proteomes" id="UP001162131">
    <property type="component" value="Unassembled WGS sequence"/>
</dbReference>
<comment type="caution">
    <text evidence="2">The sequence shown here is derived from an EMBL/GenBank/DDBJ whole genome shotgun (WGS) entry which is preliminary data.</text>
</comment>
<sequence>MITDVSYTTSLSSFKNVGQLLYDLGLSADSVRVIDSLKSSKAPEEKIKNSIVDLENLILDLESIQGIIFEDFNQWSYCSSAEIVTSPVIPLVYFYDIHPKIGYSNLYDSVSEVILACKSIIKAISENESYLKYIKFIIVNGSGHLYDRVNSTMNGIVDCEIERVKDTGTYITILLIFGFCVLAALSLVVIGFIFLVSKKYDKFWNFIINNSQPALAKLKSSAVDRLILIHGIDYNSESNTEISGSRIKRKVRTSVYLQYSYRLMIFFVIGAFYYILISIYLYPQCEVLMINRPKLLSNFNMRRSNLRWLSMFSRETYNHYLQKKIPQYFKFANAWTSVYKASDILKLKNKELRESDLKNLMSQELKERIYVKVDSNHTILNHGSETAINIAIDDNQSHGLYELLTGDKILSLFLDVVAIQNEISQEFQLADRDSKNLISGKLDSIINTTIAYSIALLILYFCYYLPYLNRRIKYLSRFLILTEILQMDQD</sequence>
<evidence type="ECO:0000313" key="3">
    <source>
        <dbReference type="Proteomes" id="UP001162131"/>
    </source>
</evidence>
<evidence type="ECO:0000313" key="2">
    <source>
        <dbReference type="EMBL" id="CAG9317074.1"/>
    </source>
</evidence>
<feature type="transmembrane region" description="Helical" evidence="1">
    <location>
        <begin position="170"/>
        <end position="196"/>
    </location>
</feature>
<keyword evidence="3" id="KW-1185">Reference proteome</keyword>
<reference evidence="2" key="1">
    <citation type="submission" date="2021-09" db="EMBL/GenBank/DDBJ databases">
        <authorList>
            <consortium name="AG Swart"/>
            <person name="Singh M."/>
            <person name="Singh A."/>
            <person name="Seah K."/>
            <person name="Emmerich C."/>
        </authorList>
    </citation>
    <scope>NUCLEOTIDE SEQUENCE</scope>
    <source>
        <strain evidence="2">ATCC30299</strain>
    </source>
</reference>
<keyword evidence="1" id="KW-0812">Transmembrane</keyword>
<name>A0AAU9ISP7_9CILI</name>
<feature type="transmembrane region" description="Helical" evidence="1">
    <location>
        <begin position="259"/>
        <end position="282"/>
    </location>
</feature>
<proteinExistence type="predicted"/>
<accession>A0AAU9ISP7</accession>
<evidence type="ECO:0000256" key="1">
    <source>
        <dbReference type="SAM" id="Phobius"/>
    </source>
</evidence>
<protein>
    <submittedName>
        <fullName evidence="2">Uncharacterized protein</fullName>
    </submittedName>
</protein>
<keyword evidence="1" id="KW-1133">Transmembrane helix</keyword>
<keyword evidence="1" id="KW-0472">Membrane</keyword>
<organism evidence="2 3">
    <name type="scientific">Blepharisma stoltei</name>
    <dbReference type="NCBI Taxonomy" id="1481888"/>
    <lineage>
        <taxon>Eukaryota</taxon>
        <taxon>Sar</taxon>
        <taxon>Alveolata</taxon>
        <taxon>Ciliophora</taxon>
        <taxon>Postciliodesmatophora</taxon>
        <taxon>Heterotrichea</taxon>
        <taxon>Heterotrichida</taxon>
        <taxon>Blepharismidae</taxon>
        <taxon>Blepharisma</taxon>
    </lineage>
</organism>
<gene>
    <name evidence="2" type="ORF">BSTOLATCC_MIC17696</name>
</gene>
<feature type="transmembrane region" description="Helical" evidence="1">
    <location>
        <begin position="450"/>
        <end position="468"/>
    </location>
</feature>